<dbReference type="AlphaFoldDB" id="A0AAU9L8J9"/>
<proteinExistence type="predicted"/>
<dbReference type="Proteomes" id="UP001160483">
    <property type="component" value="Unassembled WGS sequence"/>
</dbReference>
<name>A0AAU9L8J9_9STRA</name>
<accession>A0AAU9L8J9</accession>
<evidence type="ECO:0000256" key="1">
    <source>
        <dbReference type="SAM" id="MobiDB-lite"/>
    </source>
</evidence>
<protein>
    <submittedName>
        <fullName evidence="2">Uncharacterized protein</fullName>
    </submittedName>
</protein>
<sequence length="77" mass="8083">MEQSCNTSSSFPGGNGTRGHDSNNLSRSLLANGSNRSLGAGAAAGNEDKFSSIQAPFLVQNKLSTGRRQKMLKGLKK</sequence>
<feature type="compositionally biased region" description="Polar residues" evidence="1">
    <location>
        <begin position="1"/>
        <end position="12"/>
    </location>
</feature>
<comment type="caution">
    <text evidence="2">The sequence shown here is derived from an EMBL/GenBank/DDBJ whole genome shotgun (WGS) entry which is preliminary data.</text>
</comment>
<feature type="compositionally biased region" description="Polar residues" evidence="1">
    <location>
        <begin position="22"/>
        <end position="37"/>
    </location>
</feature>
<evidence type="ECO:0000313" key="2">
    <source>
        <dbReference type="EMBL" id="CAH0481050.1"/>
    </source>
</evidence>
<feature type="region of interest" description="Disordered" evidence="1">
    <location>
        <begin position="1"/>
        <end position="46"/>
    </location>
</feature>
<dbReference type="EMBL" id="CAKKTJ010000326">
    <property type="protein sequence ID" value="CAH0481050.1"/>
    <property type="molecule type" value="Genomic_DNA"/>
</dbReference>
<organism evidence="2 3">
    <name type="scientific">Peronospora belbahrii</name>
    <dbReference type="NCBI Taxonomy" id="622444"/>
    <lineage>
        <taxon>Eukaryota</taxon>
        <taxon>Sar</taxon>
        <taxon>Stramenopiles</taxon>
        <taxon>Oomycota</taxon>
        <taxon>Peronosporomycetes</taxon>
        <taxon>Peronosporales</taxon>
        <taxon>Peronosporaceae</taxon>
        <taxon>Peronospora</taxon>
    </lineage>
</organism>
<gene>
    <name evidence="2" type="ORF">PBS003_LOCUS7660</name>
</gene>
<evidence type="ECO:0000313" key="3">
    <source>
        <dbReference type="Proteomes" id="UP001160483"/>
    </source>
</evidence>
<reference evidence="2" key="1">
    <citation type="submission" date="2021-11" db="EMBL/GenBank/DDBJ databases">
        <authorList>
            <person name="Islam A."/>
            <person name="Islam S."/>
            <person name="Flora M.S."/>
            <person name="Rahman M."/>
            <person name="Ziaur R.M."/>
            <person name="Epstein J.H."/>
            <person name="Hassan M."/>
            <person name="Klassen M."/>
            <person name="Woodard K."/>
            <person name="Webb A."/>
            <person name="Webby R.J."/>
            <person name="El Zowalaty M.E."/>
        </authorList>
    </citation>
    <scope>NUCLEOTIDE SEQUENCE</scope>
    <source>
        <strain evidence="2">Pbs3</strain>
    </source>
</reference>